<dbReference type="GO" id="GO:0005524">
    <property type="term" value="F:ATP binding"/>
    <property type="evidence" value="ECO:0007669"/>
    <property type="project" value="UniProtKB-KW"/>
</dbReference>
<dbReference type="SUPFAM" id="SSF52540">
    <property type="entry name" value="P-loop containing nucleoside triphosphate hydrolases"/>
    <property type="match status" value="1"/>
</dbReference>
<dbReference type="InterPro" id="IPR030921">
    <property type="entry name" value="LPS_export_LptB"/>
</dbReference>
<evidence type="ECO:0000256" key="5">
    <source>
        <dbReference type="ARBA" id="ARBA00022448"/>
    </source>
</evidence>
<dbReference type="PANTHER" id="PTHR45772">
    <property type="entry name" value="CONSERVED COMPONENT OF ABC TRANSPORTER FOR NATURAL AMINO ACIDS-RELATED"/>
    <property type="match status" value="1"/>
</dbReference>
<dbReference type="RefSeq" id="WP_093324110.1">
    <property type="nucleotide sequence ID" value="NZ_FOSZ01000004.1"/>
</dbReference>
<dbReference type="AlphaFoldDB" id="A0A1I4ENB7"/>
<keyword evidence="7" id="KW-0963">Cytoplasm</keyword>
<dbReference type="Pfam" id="PF00005">
    <property type="entry name" value="ABC_tran"/>
    <property type="match status" value="1"/>
</dbReference>
<dbReference type="InterPro" id="IPR017871">
    <property type="entry name" value="ABC_transporter-like_CS"/>
</dbReference>
<comment type="function">
    <text evidence="13">Part of the ABC transporter complex LptBFG involved in the translocation of lipopolysaccharide (LPS) from the inner membrane to the outer membrane. Probably responsible for energy coupling to the transport system.</text>
</comment>
<proteinExistence type="inferred from homology"/>
<keyword evidence="6" id="KW-1003">Cell membrane</keyword>
<sequence>MAKPDLAITDGQSGLKVESLRKAYRKRVVIRDFSMELNRGEVVALLGPNGSGKTTTFYAVAGLLQPEGGRVVIDGLDATTLPMYRRAKLGIGYLPQEMSIFRGLSVEDNITAILDITQKDRHKRRERLEELLSEFSIEHLRRAPALALSGGERRRVEIARCLAADPKYLLLDEPFAGVDPISVGDIRHLVADLKKRGIGVLITDHNVRETLEIVDRAYILHDGKVLMSGTPEEVVENENVRRVYLGDNFRIS</sequence>
<dbReference type="Pfam" id="PF12399">
    <property type="entry name" value="BCA_ABC_TP_C"/>
    <property type="match status" value="1"/>
</dbReference>
<dbReference type="PANTHER" id="PTHR45772:SF10">
    <property type="entry name" value="LIPOPOLYSACCHARIDE EXPORT SYSTEM ATP-BINDING PROTEIN LPTB"/>
    <property type="match status" value="1"/>
</dbReference>
<dbReference type="GO" id="GO:0016887">
    <property type="term" value="F:ATP hydrolysis activity"/>
    <property type="evidence" value="ECO:0007669"/>
    <property type="project" value="InterPro"/>
</dbReference>
<dbReference type="InterPro" id="IPR003593">
    <property type="entry name" value="AAA+_ATPase"/>
</dbReference>
<evidence type="ECO:0000256" key="3">
    <source>
        <dbReference type="ARBA" id="ARBA00010865"/>
    </source>
</evidence>
<comment type="subunit">
    <text evidence="14">Component of the lipopolysaccharide transport and assembly complex. The LptBFG transporter is composed of two ATP-binding proteins (LptB) and two transmembrane proteins (LptF and LptG).</text>
</comment>
<evidence type="ECO:0000256" key="9">
    <source>
        <dbReference type="ARBA" id="ARBA00022741"/>
    </source>
</evidence>
<evidence type="ECO:0000256" key="14">
    <source>
        <dbReference type="ARBA" id="ARBA00026081"/>
    </source>
</evidence>
<evidence type="ECO:0000256" key="13">
    <source>
        <dbReference type="ARBA" id="ARBA00024818"/>
    </source>
</evidence>
<dbReference type="STRING" id="1280847.SAMN04488036_104373"/>
<keyword evidence="9" id="KW-0547">Nucleotide-binding</keyword>
<evidence type="ECO:0000256" key="6">
    <source>
        <dbReference type="ARBA" id="ARBA00022475"/>
    </source>
</evidence>
<keyword evidence="10 16" id="KW-0067">ATP-binding</keyword>
<dbReference type="PROSITE" id="PS00211">
    <property type="entry name" value="ABC_TRANSPORTER_1"/>
    <property type="match status" value="1"/>
</dbReference>
<keyword evidence="17" id="KW-1185">Reference proteome</keyword>
<dbReference type="Gene3D" id="3.40.50.300">
    <property type="entry name" value="P-loop containing nucleotide triphosphate hydrolases"/>
    <property type="match status" value="1"/>
</dbReference>
<dbReference type="GO" id="GO:0005737">
    <property type="term" value="C:cytoplasm"/>
    <property type="evidence" value="ECO:0007669"/>
    <property type="project" value="UniProtKB-SubCell"/>
</dbReference>
<evidence type="ECO:0000256" key="11">
    <source>
        <dbReference type="ARBA" id="ARBA00022967"/>
    </source>
</evidence>
<evidence type="ECO:0000256" key="7">
    <source>
        <dbReference type="ARBA" id="ARBA00022490"/>
    </source>
</evidence>
<dbReference type="SMART" id="SM00382">
    <property type="entry name" value="AAA"/>
    <property type="match status" value="1"/>
</dbReference>
<dbReference type="CDD" id="cd03218">
    <property type="entry name" value="ABC_YhbG"/>
    <property type="match status" value="1"/>
</dbReference>
<keyword evidence="8" id="KW-0997">Cell inner membrane</keyword>
<feature type="domain" description="ABC transporter" evidence="15">
    <location>
        <begin position="15"/>
        <end position="247"/>
    </location>
</feature>
<evidence type="ECO:0000313" key="17">
    <source>
        <dbReference type="Proteomes" id="UP000198851"/>
    </source>
</evidence>
<evidence type="ECO:0000256" key="4">
    <source>
        <dbReference type="ARBA" id="ARBA00017803"/>
    </source>
</evidence>
<accession>A0A1I4ENB7</accession>
<name>A0A1I4ENB7_9RHOB</name>
<keyword evidence="12" id="KW-0472">Membrane</keyword>
<evidence type="ECO:0000256" key="1">
    <source>
        <dbReference type="ARBA" id="ARBA00004496"/>
    </source>
</evidence>
<dbReference type="PROSITE" id="PS50893">
    <property type="entry name" value="ABC_TRANSPORTER_2"/>
    <property type="match status" value="1"/>
</dbReference>
<evidence type="ECO:0000256" key="12">
    <source>
        <dbReference type="ARBA" id="ARBA00023136"/>
    </source>
</evidence>
<dbReference type="GO" id="GO:0043190">
    <property type="term" value="C:ATP-binding cassette (ABC) transporter complex"/>
    <property type="evidence" value="ECO:0007669"/>
    <property type="project" value="InterPro"/>
</dbReference>
<dbReference type="OrthoDB" id="9806149at2"/>
<dbReference type="NCBIfam" id="TIGR04406">
    <property type="entry name" value="LPS_export_lptB"/>
    <property type="match status" value="1"/>
</dbReference>
<dbReference type="EMBL" id="FOSZ01000004">
    <property type="protein sequence ID" value="SFL06693.1"/>
    <property type="molecule type" value="Genomic_DNA"/>
</dbReference>
<dbReference type="FunFam" id="3.40.50.300:FF:000151">
    <property type="entry name" value="Lipopolysaccharide ABC transporter ATP-binding protein"/>
    <property type="match status" value="1"/>
</dbReference>
<dbReference type="InterPro" id="IPR027417">
    <property type="entry name" value="P-loop_NTPase"/>
</dbReference>
<protein>
    <recommendedName>
        <fullName evidence="4">Lipopolysaccharide export system ATP-binding protein LptB</fullName>
    </recommendedName>
</protein>
<keyword evidence="5" id="KW-0813">Transport</keyword>
<evidence type="ECO:0000256" key="2">
    <source>
        <dbReference type="ARBA" id="ARBA00004515"/>
    </source>
</evidence>
<evidence type="ECO:0000259" key="15">
    <source>
        <dbReference type="PROSITE" id="PS50893"/>
    </source>
</evidence>
<gene>
    <name evidence="16" type="ORF">SAMN04488036_104373</name>
</gene>
<dbReference type="Proteomes" id="UP000198851">
    <property type="component" value="Unassembled WGS sequence"/>
</dbReference>
<dbReference type="InterPro" id="IPR003439">
    <property type="entry name" value="ABC_transporter-like_ATP-bd"/>
</dbReference>
<reference evidence="17" key="1">
    <citation type="submission" date="2016-10" db="EMBL/GenBank/DDBJ databases">
        <authorList>
            <person name="Varghese N."/>
            <person name="Submissions S."/>
        </authorList>
    </citation>
    <scope>NUCLEOTIDE SEQUENCE [LARGE SCALE GENOMIC DNA]</scope>
    <source>
        <strain evidence="17">DSM 28453</strain>
    </source>
</reference>
<comment type="subcellular location">
    <subcellularLocation>
        <location evidence="2">Cell inner membrane</location>
        <topology evidence="2">Peripheral membrane protein</topology>
        <orientation evidence="2">Cytoplasmic side</orientation>
    </subcellularLocation>
    <subcellularLocation>
        <location evidence="1">Cytoplasm</location>
    </subcellularLocation>
</comment>
<evidence type="ECO:0000256" key="8">
    <source>
        <dbReference type="ARBA" id="ARBA00022519"/>
    </source>
</evidence>
<dbReference type="InterPro" id="IPR032823">
    <property type="entry name" value="BCA_ABC_TP_C"/>
</dbReference>
<evidence type="ECO:0000313" key="16">
    <source>
        <dbReference type="EMBL" id="SFL06693.1"/>
    </source>
</evidence>
<evidence type="ECO:0000256" key="10">
    <source>
        <dbReference type="ARBA" id="ARBA00022840"/>
    </source>
</evidence>
<dbReference type="GO" id="GO:0055085">
    <property type="term" value="P:transmembrane transport"/>
    <property type="evidence" value="ECO:0007669"/>
    <property type="project" value="InterPro"/>
</dbReference>
<keyword evidence="11" id="KW-1278">Translocase</keyword>
<comment type="similarity">
    <text evidence="3">Belongs to the ABC transporter superfamily. Outer membrane lipopolysaccharide export (TC 1.B.42) family.</text>
</comment>
<dbReference type="InterPro" id="IPR051120">
    <property type="entry name" value="ABC_AA/LPS_Transport"/>
</dbReference>
<organism evidence="16 17">
    <name type="scientific">Shimia haliotis</name>
    <dbReference type="NCBI Taxonomy" id="1280847"/>
    <lineage>
        <taxon>Bacteria</taxon>
        <taxon>Pseudomonadati</taxon>
        <taxon>Pseudomonadota</taxon>
        <taxon>Alphaproteobacteria</taxon>
        <taxon>Rhodobacterales</taxon>
        <taxon>Roseobacteraceae</taxon>
    </lineage>
</organism>